<accession>A0A0J8GBN7</accession>
<name>A0A0J8GBN7_9LIST</name>
<evidence type="ECO:0000313" key="2">
    <source>
        <dbReference type="EMBL" id="KMT58248.1"/>
    </source>
</evidence>
<protein>
    <recommendedName>
        <fullName evidence="1">PucR C-terminal helix-turn-helix domain-containing protein</fullName>
    </recommendedName>
</protein>
<dbReference type="PANTHER" id="PTHR33744:SF15">
    <property type="entry name" value="CARBOHYDRATE DIACID REGULATOR"/>
    <property type="match status" value="1"/>
</dbReference>
<dbReference type="SUPFAM" id="SSF46689">
    <property type="entry name" value="Homeodomain-like"/>
    <property type="match status" value="1"/>
</dbReference>
<dbReference type="InterPro" id="IPR025736">
    <property type="entry name" value="PucR_C-HTH_dom"/>
</dbReference>
<comment type="caution">
    <text evidence="2">The sequence shown here is derived from an EMBL/GenBank/DDBJ whole genome shotgun (WGS) entry which is preliminary data.</text>
</comment>
<dbReference type="InterPro" id="IPR009057">
    <property type="entry name" value="Homeodomain-like_sf"/>
</dbReference>
<dbReference type="Pfam" id="PF13556">
    <property type="entry name" value="HTH_30"/>
    <property type="match status" value="1"/>
</dbReference>
<dbReference type="PANTHER" id="PTHR33744">
    <property type="entry name" value="CARBOHYDRATE DIACID REGULATOR"/>
    <property type="match status" value="1"/>
</dbReference>
<dbReference type="InterPro" id="IPR051448">
    <property type="entry name" value="CdaR-like_regulators"/>
</dbReference>
<feature type="domain" description="PucR C-terminal helix-turn-helix" evidence="1">
    <location>
        <begin position="232"/>
        <end position="281"/>
    </location>
</feature>
<keyword evidence="3" id="KW-1185">Reference proteome</keyword>
<gene>
    <name evidence="2" type="ORF">X560_2385</name>
</gene>
<sequence>MNIHHLKEKFPSLHISTKPIEMGDTVLTFYEEPYYFTINRDEVSESDADLLHLLFETPKPAFKTEESKMWYDFLFTQNEISLDVSSSEYRFIQFYVRRETYTKKEFSEWKKALLSFFNQNAVLLEMGAYGVIIEETSDSILGEEELSAVATTLEADFYFPVHFFVGLFHSKYSSMRAAFDEERELFDLGDKALVQTVESASIKKFAKPLHTSIISKHINEFFIKDPTLFPLIATLFEHQGNISMTAKALFMHRNTIQYRMDKFHEQTNLSLRKSDGLLFAYLSGLAFKN</sequence>
<evidence type="ECO:0000259" key="1">
    <source>
        <dbReference type="Pfam" id="PF13556"/>
    </source>
</evidence>
<evidence type="ECO:0000313" key="3">
    <source>
        <dbReference type="Proteomes" id="UP000052258"/>
    </source>
</evidence>
<dbReference type="Gene3D" id="1.10.10.2840">
    <property type="entry name" value="PucR C-terminal helix-turn-helix domain"/>
    <property type="match status" value="1"/>
</dbReference>
<dbReference type="AlphaFoldDB" id="A0A0J8GBN7"/>
<dbReference type="Proteomes" id="UP000052258">
    <property type="component" value="Unassembled WGS sequence"/>
</dbReference>
<reference evidence="2 3" key="1">
    <citation type="journal article" date="2015" name="Genome Biol. Evol.">
        <title>Comparative Genomics of Listeria Sensu Lato: Genus-Wide Differences in Evolutionary Dynamics and the Progressive Gain of Complex, Potentially Pathogenicity-Related Traits through Lateral Gene Transfer.</title>
        <authorList>
            <person name="Chiara M."/>
            <person name="Caruso M."/>
            <person name="D'Erchia A.M."/>
            <person name="Manzari C."/>
            <person name="Fraccalvieri R."/>
            <person name="Goffredo E."/>
            <person name="Latorre L."/>
            <person name="Miccolupo A."/>
            <person name="Padalino I."/>
            <person name="Santagada G."/>
            <person name="Chiocco D."/>
            <person name="Pesole G."/>
            <person name="Horner D.S."/>
            <person name="Parisi A."/>
        </authorList>
    </citation>
    <scope>NUCLEOTIDE SEQUENCE [LARGE SCALE GENOMIC DNA]</scope>
    <source>
        <strain evidence="2 3">1991</strain>
    </source>
</reference>
<organism evidence="2 3">
    <name type="scientific">Listeria fleischmannii 1991</name>
    <dbReference type="NCBI Taxonomy" id="1430899"/>
    <lineage>
        <taxon>Bacteria</taxon>
        <taxon>Bacillati</taxon>
        <taxon>Bacillota</taxon>
        <taxon>Bacilli</taxon>
        <taxon>Bacillales</taxon>
        <taxon>Listeriaceae</taxon>
        <taxon>Listeria</taxon>
    </lineage>
</organism>
<dbReference type="InterPro" id="IPR042070">
    <property type="entry name" value="PucR_C-HTH_sf"/>
</dbReference>
<dbReference type="EMBL" id="AZHO01000032">
    <property type="protein sequence ID" value="KMT58248.1"/>
    <property type="molecule type" value="Genomic_DNA"/>
</dbReference>
<dbReference type="OrthoDB" id="9792148at2"/>
<dbReference type="RefSeq" id="WP_059140206.1">
    <property type="nucleotide sequence ID" value="NZ_KQ130620.1"/>
</dbReference>
<proteinExistence type="predicted"/>
<dbReference type="PATRIC" id="fig|1430899.3.peg.2434"/>